<comment type="caution">
    <text evidence="1">The sequence shown here is derived from an EMBL/GenBank/DDBJ whole genome shotgun (WGS) entry which is preliminary data.</text>
</comment>
<sequence length="385" mass="43964">MRRSAQCSAQSTTSRLSVIQRIALGPIHSVGVRLSFKESKTPQNHSMTRLYLQMRSRNCGMSGSRSPVCDVRGQQLWDGFQREHPTKGFGPPDRLASLGRCREIHERFRKQQQQRFPFQNIANDRRQPVSNSILAGYFRMEDVLVDSLLKKYCRNCGKRKCFGGFCKAIHIDSDSRELHYQHSNVNKGKKPHRIEEESDDSVYSIQHISSTKAQFMVSVIYHDNDASKWISIESQLDTGASCSAMSIADPRRTVHVFIIVDYENDTLFMWGNAQAKSFNIIKRSIARSQVLGYYDMNEEQSGLGATLLQAGKQSERTTYGSPVTGHPAQDLFSLHGDNYLVTVDYYGDYFELDRIPDMTAPTEVECTKAHFMRHTVNRMARRKVL</sequence>
<reference evidence="1" key="1">
    <citation type="journal article" date="2023" name="Mol. Biol. Evol.">
        <title>Third-Generation Sequencing Reveals the Adaptive Role of the Epigenome in Three Deep-Sea Polychaetes.</title>
        <authorList>
            <person name="Perez M."/>
            <person name="Aroh O."/>
            <person name="Sun Y."/>
            <person name="Lan Y."/>
            <person name="Juniper S.K."/>
            <person name="Young C.R."/>
            <person name="Angers B."/>
            <person name="Qian P.Y."/>
        </authorList>
    </citation>
    <scope>NUCLEOTIDE SEQUENCE</scope>
    <source>
        <strain evidence="1">P08H-3</strain>
    </source>
</reference>
<dbReference type="AlphaFoldDB" id="A0AAD9N775"/>
<keyword evidence="2" id="KW-1185">Reference proteome</keyword>
<proteinExistence type="predicted"/>
<dbReference type="EMBL" id="JAODUP010000189">
    <property type="protein sequence ID" value="KAK2157541.1"/>
    <property type="molecule type" value="Genomic_DNA"/>
</dbReference>
<protein>
    <submittedName>
        <fullName evidence="1">Uncharacterized protein</fullName>
    </submittedName>
</protein>
<organism evidence="1 2">
    <name type="scientific">Paralvinella palmiformis</name>
    <dbReference type="NCBI Taxonomy" id="53620"/>
    <lineage>
        <taxon>Eukaryota</taxon>
        <taxon>Metazoa</taxon>
        <taxon>Spiralia</taxon>
        <taxon>Lophotrochozoa</taxon>
        <taxon>Annelida</taxon>
        <taxon>Polychaeta</taxon>
        <taxon>Sedentaria</taxon>
        <taxon>Canalipalpata</taxon>
        <taxon>Terebellida</taxon>
        <taxon>Terebelliformia</taxon>
        <taxon>Alvinellidae</taxon>
        <taxon>Paralvinella</taxon>
    </lineage>
</organism>
<evidence type="ECO:0000313" key="1">
    <source>
        <dbReference type="EMBL" id="KAK2157541.1"/>
    </source>
</evidence>
<name>A0AAD9N775_9ANNE</name>
<evidence type="ECO:0000313" key="2">
    <source>
        <dbReference type="Proteomes" id="UP001208570"/>
    </source>
</evidence>
<dbReference type="Proteomes" id="UP001208570">
    <property type="component" value="Unassembled WGS sequence"/>
</dbReference>
<gene>
    <name evidence="1" type="ORF">LSH36_189g04033</name>
</gene>
<accession>A0AAD9N775</accession>